<dbReference type="PANTHER" id="PTHR35908">
    <property type="entry name" value="HYPOTHETICAL FUSION PROTEIN"/>
    <property type="match status" value="1"/>
</dbReference>
<dbReference type="Pfam" id="PF18029">
    <property type="entry name" value="Glyoxalase_6"/>
    <property type="match status" value="1"/>
</dbReference>
<accession>A0ABN1QDB8</accession>
<dbReference type="SUPFAM" id="SSF54593">
    <property type="entry name" value="Glyoxalase/Bleomycin resistance protein/Dihydroxybiphenyl dioxygenase"/>
    <property type="match status" value="1"/>
</dbReference>
<dbReference type="Gene3D" id="3.10.180.10">
    <property type="entry name" value="2,3-Dihydroxybiphenyl 1,2-Dioxygenase, domain 1"/>
    <property type="match status" value="1"/>
</dbReference>
<dbReference type="InterPro" id="IPR041581">
    <property type="entry name" value="Glyoxalase_6"/>
</dbReference>
<dbReference type="Proteomes" id="UP001501578">
    <property type="component" value="Unassembled WGS sequence"/>
</dbReference>
<protein>
    <submittedName>
        <fullName evidence="2">VOC family protein</fullName>
    </submittedName>
</protein>
<dbReference type="RefSeq" id="WP_343952675.1">
    <property type="nucleotide sequence ID" value="NZ_BAAAHQ010000027.1"/>
</dbReference>
<reference evidence="2 3" key="1">
    <citation type="journal article" date="2019" name="Int. J. Syst. Evol. Microbiol.">
        <title>The Global Catalogue of Microorganisms (GCM) 10K type strain sequencing project: providing services to taxonomists for standard genome sequencing and annotation.</title>
        <authorList>
            <consortium name="The Broad Institute Genomics Platform"/>
            <consortium name="The Broad Institute Genome Sequencing Center for Infectious Disease"/>
            <person name="Wu L."/>
            <person name="Ma J."/>
        </authorList>
    </citation>
    <scope>NUCLEOTIDE SEQUENCE [LARGE SCALE GENOMIC DNA]</scope>
    <source>
        <strain evidence="2 3">JCM 11136</strain>
    </source>
</reference>
<dbReference type="PANTHER" id="PTHR35908:SF1">
    <property type="entry name" value="CONSERVED PROTEIN"/>
    <property type="match status" value="1"/>
</dbReference>
<sequence length="125" mass="13887">MAVLREIVFRCERPAMMARFWAQALDGYEIRPYDDAEIERLASLGRTPETDLNVAVDGPGPILFFSEVPETGNPGNPIHLDLVAADRSAEVERLVSQGGSVVRELDAWTIMRDPEGNEFCVADPR</sequence>
<evidence type="ECO:0000313" key="3">
    <source>
        <dbReference type="Proteomes" id="UP001501578"/>
    </source>
</evidence>
<dbReference type="CDD" id="cd06587">
    <property type="entry name" value="VOC"/>
    <property type="match status" value="1"/>
</dbReference>
<dbReference type="EMBL" id="BAAAHQ010000027">
    <property type="protein sequence ID" value="GAA0940800.1"/>
    <property type="molecule type" value="Genomic_DNA"/>
</dbReference>
<comment type="caution">
    <text evidence="2">The sequence shown here is derived from an EMBL/GenBank/DDBJ whole genome shotgun (WGS) entry which is preliminary data.</text>
</comment>
<proteinExistence type="predicted"/>
<gene>
    <name evidence="2" type="ORF">GCM10009560_52360</name>
</gene>
<name>A0ABN1QDB8_9ACTN</name>
<evidence type="ECO:0000313" key="2">
    <source>
        <dbReference type="EMBL" id="GAA0940800.1"/>
    </source>
</evidence>
<organism evidence="2 3">
    <name type="scientific">Nonomuraea longicatena</name>
    <dbReference type="NCBI Taxonomy" id="83682"/>
    <lineage>
        <taxon>Bacteria</taxon>
        <taxon>Bacillati</taxon>
        <taxon>Actinomycetota</taxon>
        <taxon>Actinomycetes</taxon>
        <taxon>Streptosporangiales</taxon>
        <taxon>Streptosporangiaceae</taxon>
        <taxon>Nonomuraea</taxon>
    </lineage>
</organism>
<dbReference type="InterPro" id="IPR029068">
    <property type="entry name" value="Glyas_Bleomycin-R_OHBP_Dase"/>
</dbReference>
<keyword evidence="3" id="KW-1185">Reference proteome</keyword>
<feature type="domain" description="Glyoxalase-like" evidence="1">
    <location>
        <begin position="6"/>
        <end position="121"/>
    </location>
</feature>
<evidence type="ECO:0000259" key="1">
    <source>
        <dbReference type="Pfam" id="PF18029"/>
    </source>
</evidence>